<dbReference type="Proteomes" id="UP000026994">
    <property type="component" value="Segment"/>
</dbReference>
<feature type="compositionally biased region" description="Basic and acidic residues" evidence="2">
    <location>
        <begin position="43"/>
        <end position="62"/>
    </location>
</feature>
<reference evidence="3 4" key="1">
    <citation type="journal article" date="2014" name="Appl. Environ. Microbiol.">
        <title>Comparative genomic and morphological analysis of Listeria phages isolated from farm environments.</title>
        <authorList>
            <person name="Denes T."/>
            <person name="Vongkamjan K."/>
            <person name="Ackermann H.W."/>
            <person name="Moreno Switt A.I."/>
            <person name="Wiedmann M."/>
            <person name="den Bakker H.C."/>
        </authorList>
    </citation>
    <scope>NUCLEOTIDE SEQUENCE [LARGE SCALE GENOMIC DNA]</scope>
</reference>
<accession>A0A059T8F7</accession>
<dbReference type="EMBL" id="KJ094029">
    <property type="protein sequence ID" value="AHL19205.1"/>
    <property type="molecule type" value="Genomic_DNA"/>
</dbReference>
<keyword evidence="4" id="KW-1185">Reference proteome</keyword>
<proteinExistence type="predicted"/>
<keyword evidence="1" id="KW-0175">Coiled coil</keyword>
<evidence type="ECO:0000256" key="1">
    <source>
        <dbReference type="SAM" id="Coils"/>
    </source>
</evidence>
<gene>
    <name evidence="3" type="ORF">LP064_183</name>
</gene>
<feature type="region of interest" description="Disordered" evidence="2">
    <location>
        <begin position="42"/>
        <end position="62"/>
    </location>
</feature>
<feature type="coiled-coil region" evidence="1">
    <location>
        <begin position="76"/>
        <end position="103"/>
    </location>
</feature>
<evidence type="ECO:0000256" key="2">
    <source>
        <dbReference type="SAM" id="MobiDB-lite"/>
    </source>
</evidence>
<protein>
    <submittedName>
        <fullName evidence="3">Uncharacterized protein</fullName>
    </submittedName>
</protein>
<name>A0A059T8F7_9CAUD</name>
<evidence type="ECO:0000313" key="3">
    <source>
        <dbReference type="EMBL" id="AHL19205.1"/>
    </source>
</evidence>
<evidence type="ECO:0000313" key="4">
    <source>
        <dbReference type="Proteomes" id="UP000026994"/>
    </source>
</evidence>
<sequence>MKVHFKRSVIIIALVVTSFILGVTLGYTIHVDNAVQEQIALQNKKDSSTSKKEPSTNKDIADTKDVDYETDVAVRLNLLRVTVKEFSEKFNEVEDNVQVLNDIEYYNSYIALIGDVKRQVSDIQRMKYRSSESALASSVNQAVDNFYQASSLEENNVQSRQTDISTMVVNKLNTGNDELEKVFRIIGGN</sequence>
<organism evidence="3 4">
    <name type="scientific">Listeria phage LP-064</name>
    <dbReference type="NCBI Taxonomy" id="1458853"/>
    <lineage>
        <taxon>Viruses</taxon>
        <taxon>Duplodnaviria</taxon>
        <taxon>Heunggongvirae</taxon>
        <taxon>Uroviricota</taxon>
        <taxon>Caudoviricetes</taxon>
        <taxon>Herelleviridae</taxon>
        <taxon>Jasinskavirinae</taxon>
        <taxon>Pecentumvirus</taxon>
        <taxon>Pecentumvirus LP064</taxon>
    </lineage>
</organism>